<evidence type="ECO:0000313" key="6">
    <source>
        <dbReference type="EMBL" id="KAF0291841.1"/>
    </source>
</evidence>
<dbReference type="Proteomes" id="UP000440578">
    <property type="component" value="Unassembled WGS sequence"/>
</dbReference>
<evidence type="ECO:0000256" key="1">
    <source>
        <dbReference type="ARBA" id="ARBA00007730"/>
    </source>
</evidence>
<keyword evidence="7" id="KW-1185">Reference proteome</keyword>
<keyword evidence="2" id="KW-0223">Dioxygenase</keyword>
<dbReference type="GO" id="GO:0016020">
    <property type="term" value="C:membrane"/>
    <property type="evidence" value="ECO:0007669"/>
    <property type="project" value="TreeGrafter"/>
</dbReference>
<dbReference type="InterPro" id="IPR051821">
    <property type="entry name" value="Asp/Asn_beta-hydroxylase"/>
</dbReference>
<dbReference type="SUPFAM" id="SSF51197">
    <property type="entry name" value="Clavaminate synthase-like"/>
    <property type="match status" value="1"/>
</dbReference>
<evidence type="ECO:0000256" key="3">
    <source>
        <dbReference type="ARBA" id="ARBA00023002"/>
    </source>
</evidence>
<name>A0A6A4VRI2_AMPAM</name>
<dbReference type="AlphaFoldDB" id="A0A6A4VRI2"/>
<dbReference type="OrthoDB" id="438431at2759"/>
<dbReference type="Gene3D" id="2.60.120.330">
    <property type="entry name" value="B-lactam Antibiotic, Isopenicillin N Synthase, Chain"/>
    <property type="match status" value="1"/>
</dbReference>
<dbReference type="InterPro" id="IPR027443">
    <property type="entry name" value="IPNS-like_sf"/>
</dbReference>
<feature type="transmembrane region" description="Helical" evidence="4">
    <location>
        <begin position="37"/>
        <end position="56"/>
    </location>
</feature>
<evidence type="ECO:0000256" key="2">
    <source>
        <dbReference type="ARBA" id="ARBA00022964"/>
    </source>
</evidence>
<sequence length="322" mass="35405">MHDSKSSHRDLPEPMDSYLQSCCGDHLQWRLPDSLEAGWAALGVTLTAGLVCVLLLRRLRPAPAPPDQCRSLDCTRCHGAADAADRAAARLEQAAAAGQLVSDRVRRAVAEWRRTGGAGEPAGRLMIAELSERVWWDTAHEADQRRLRLAAAGIAADYRWARDQPHRWSVNSSPAGRWRLFWLVNQGSSRLGPGECAATLAAVDSLAGAMRHTVFSNVCFSVLGPGTSIEPHLGPTNVRVRCHLGLEVPDGCRLVVAGEERPWTRDRCLLFDDSHLHHAEHSGQAGEPRVVLMVDMWHPLLTANERRLLGELLRPPDAHTSQ</sequence>
<feature type="domain" description="Aspartyl/asparaginy/proline hydroxylase" evidence="5">
    <location>
        <begin position="172"/>
        <end position="299"/>
    </location>
</feature>
<evidence type="ECO:0000313" key="7">
    <source>
        <dbReference type="Proteomes" id="UP000440578"/>
    </source>
</evidence>
<keyword evidence="4" id="KW-0812">Transmembrane</keyword>
<proteinExistence type="inferred from homology"/>
<comment type="caution">
    <text evidence="6">The sequence shown here is derived from an EMBL/GenBank/DDBJ whole genome shotgun (WGS) entry which is preliminary data.</text>
</comment>
<gene>
    <name evidence="6" type="primary">ASPHD2</name>
    <name evidence="6" type="ORF">FJT64_010092</name>
</gene>
<protein>
    <submittedName>
        <fullName evidence="6">Aspartate beta-hydroxylase domain-containing protein 2</fullName>
    </submittedName>
</protein>
<accession>A0A6A4VRI2</accession>
<evidence type="ECO:0000259" key="5">
    <source>
        <dbReference type="Pfam" id="PF05118"/>
    </source>
</evidence>
<keyword evidence="4" id="KW-1133">Transmembrane helix</keyword>
<reference evidence="6 7" key="1">
    <citation type="submission" date="2019-07" db="EMBL/GenBank/DDBJ databases">
        <title>Draft genome assembly of a fouling barnacle, Amphibalanus amphitrite (Darwin, 1854): The first reference genome for Thecostraca.</title>
        <authorList>
            <person name="Kim W."/>
        </authorList>
    </citation>
    <scope>NUCLEOTIDE SEQUENCE [LARGE SCALE GENOMIC DNA]</scope>
    <source>
        <strain evidence="6">SNU_AA5</strain>
        <tissue evidence="6">Soma without cirri and trophi</tissue>
    </source>
</reference>
<dbReference type="PANTHER" id="PTHR46332">
    <property type="entry name" value="ASPARTATE BETA-HYDROXYLASE DOMAIN-CONTAINING PROTEIN 2"/>
    <property type="match status" value="1"/>
</dbReference>
<dbReference type="GO" id="GO:0051213">
    <property type="term" value="F:dioxygenase activity"/>
    <property type="evidence" value="ECO:0007669"/>
    <property type="project" value="UniProtKB-KW"/>
</dbReference>
<keyword evidence="3" id="KW-0560">Oxidoreductase</keyword>
<dbReference type="InterPro" id="IPR007803">
    <property type="entry name" value="Asp/Arg/Pro-Hydrxlase"/>
</dbReference>
<keyword evidence="4" id="KW-0472">Membrane</keyword>
<dbReference type="PANTHER" id="PTHR46332:SF5">
    <property type="entry name" value="ASPARTATE BETA-HYDROXYLASE DOMAIN CONTAINING 2"/>
    <property type="match status" value="1"/>
</dbReference>
<organism evidence="6 7">
    <name type="scientific">Amphibalanus amphitrite</name>
    <name type="common">Striped barnacle</name>
    <name type="synonym">Balanus amphitrite</name>
    <dbReference type="NCBI Taxonomy" id="1232801"/>
    <lineage>
        <taxon>Eukaryota</taxon>
        <taxon>Metazoa</taxon>
        <taxon>Ecdysozoa</taxon>
        <taxon>Arthropoda</taxon>
        <taxon>Crustacea</taxon>
        <taxon>Multicrustacea</taxon>
        <taxon>Cirripedia</taxon>
        <taxon>Thoracica</taxon>
        <taxon>Thoracicalcarea</taxon>
        <taxon>Balanomorpha</taxon>
        <taxon>Balanoidea</taxon>
        <taxon>Balanidae</taxon>
        <taxon>Amphibalaninae</taxon>
        <taxon>Amphibalanus</taxon>
    </lineage>
</organism>
<evidence type="ECO:0000256" key="4">
    <source>
        <dbReference type="SAM" id="Phobius"/>
    </source>
</evidence>
<comment type="similarity">
    <text evidence="1">Belongs to the aspartyl/asparaginyl beta-hydroxylase family.</text>
</comment>
<dbReference type="Pfam" id="PF05118">
    <property type="entry name" value="Asp_Arg_Hydrox"/>
    <property type="match status" value="1"/>
</dbReference>
<dbReference type="EMBL" id="VIIS01001852">
    <property type="protein sequence ID" value="KAF0291841.1"/>
    <property type="molecule type" value="Genomic_DNA"/>
</dbReference>